<comment type="caution">
    <text evidence="1">The sequence shown here is derived from an EMBL/GenBank/DDBJ whole genome shotgun (WGS) entry which is preliminary data.</text>
</comment>
<sequence length="87" mass="9487">MKKPSSCRSKNITGGAILGIQDTTELTIIDNDAELFITFAEQNPVYHVAETLAVDLLTSTPSEPVDLWVAVQLPDDTRTLVSPCRLT</sequence>
<evidence type="ECO:0000313" key="2">
    <source>
        <dbReference type="Proteomes" id="UP000030428"/>
    </source>
</evidence>
<dbReference type="Proteomes" id="UP000030428">
    <property type="component" value="Unassembled WGS sequence"/>
</dbReference>
<evidence type="ECO:0000313" key="1">
    <source>
        <dbReference type="EMBL" id="KHD05778.1"/>
    </source>
</evidence>
<proteinExistence type="predicted"/>
<dbReference type="AlphaFoldDB" id="A0A0A6P4S6"/>
<organism evidence="1 2">
    <name type="scientific">Candidatus Thiomargarita nelsonii</name>
    <dbReference type="NCBI Taxonomy" id="1003181"/>
    <lineage>
        <taxon>Bacteria</taxon>
        <taxon>Pseudomonadati</taxon>
        <taxon>Pseudomonadota</taxon>
        <taxon>Gammaproteobacteria</taxon>
        <taxon>Thiotrichales</taxon>
        <taxon>Thiotrichaceae</taxon>
        <taxon>Thiomargarita</taxon>
    </lineage>
</organism>
<keyword evidence="2" id="KW-1185">Reference proteome</keyword>
<protein>
    <submittedName>
        <fullName evidence="1">Uncharacterized protein</fullName>
    </submittedName>
</protein>
<reference evidence="1 2" key="1">
    <citation type="journal article" date="2016" name="Front. Microbiol.">
        <title>Single-Cell (Meta-)Genomics of a Dimorphic Candidatus Thiomargarita nelsonii Reveals Genomic Plasticity.</title>
        <authorList>
            <person name="Flood B.E."/>
            <person name="Fliss P."/>
            <person name="Jones D.S."/>
            <person name="Dick G.J."/>
            <person name="Jain S."/>
            <person name="Kaster A.K."/>
            <person name="Winkel M."/>
            <person name="Mussmann M."/>
            <person name="Bailey J."/>
        </authorList>
    </citation>
    <scope>NUCLEOTIDE SEQUENCE [LARGE SCALE GENOMIC DNA]</scope>
    <source>
        <strain evidence="1">Hydrate Ridge</strain>
    </source>
</reference>
<gene>
    <name evidence="1" type="ORF">PN36_23785</name>
</gene>
<accession>A0A0A6P4S6</accession>
<dbReference type="EMBL" id="JSZA02000120">
    <property type="protein sequence ID" value="KHD05778.1"/>
    <property type="molecule type" value="Genomic_DNA"/>
</dbReference>
<name>A0A0A6P4S6_9GAMM</name>